<feature type="compositionally biased region" description="Polar residues" evidence="5">
    <location>
        <begin position="89"/>
        <end position="101"/>
    </location>
</feature>
<protein>
    <recommendedName>
        <fullName evidence="1">glutathione gamma-glutamylcysteinyltransferase</fullName>
        <ecNumber evidence="1">2.3.2.15</ecNumber>
    </recommendedName>
</protein>
<dbReference type="GO" id="GO:0046872">
    <property type="term" value="F:metal ion binding"/>
    <property type="evidence" value="ECO:0007669"/>
    <property type="project" value="UniProtKB-KW"/>
</dbReference>
<dbReference type="AlphaFoldDB" id="A0A1Y2HLZ6"/>
<dbReference type="EMBL" id="MCFL01000031">
    <property type="protein sequence ID" value="ORZ34112.1"/>
    <property type="molecule type" value="Genomic_DNA"/>
</dbReference>
<sequence>MLQLSTSATSAFIRRGITAVASTTALGTLAPITPAAVRGFATSHNSSGQLLLSLQRRSLATATACSTCGSSDRSTCPSRSHPLPPSPISGASTSSFLTSPTAPLPHPPLPVPPPPPHHHAPPIAPVPSTAPVDPVASHIQAAVARSANEQTQLLSSTFYRRPLPSHLMAFTSKEGKRLFKEALAAGYAENYFSLAGTFTTQSEPAYCGLGSLAMVLNALEVDPKKRWKGSWRWYSEEMLECCAPLDVVKSKGITFKEFSCMAKCNGLTVIAKRGDEVTLDEFIADLKASTSNAFPTETHMVVSFSRKALGQTGDGHFSPVTVFHPQSNKLLVLDVAMFKYPSYFVDVELLYQSMQMVDKETGLPRGYFLLQKRQEELDPLSTPASIDQSSTAATSPLLLSAPPTVPDSRLDLAPAVPLCKVRNADLRDPSWVRIARVFCSHIPRAVKAHTGLQQPAASPDTIVSTLVERILGAIPPSFEISFTEPGIDRTLPLADNEAIRRAHAARFHVLVQGVIQHPLYHVVRQALSRASLPIPSPASTSTSAAAAAGATTSPSLARSSPLLGSAGPARLRKWTQPLPSFLVGSDMHPADLGAIAATVLLLSVPREAYVRAVHQDVITAFERVRARGALQGPLKFEIERIHDQLQSLTHEYCECQNRAKESGSKAEGRWGRGECRLP</sequence>
<dbReference type="InterPro" id="IPR038765">
    <property type="entry name" value="Papain-like_cys_pep_sf"/>
</dbReference>
<feature type="compositionally biased region" description="Pro residues" evidence="5">
    <location>
        <begin position="102"/>
        <end position="115"/>
    </location>
</feature>
<dbReference type="GO" id="GO:0016756">
    <property type="term" value="F:glutathione gamma-glutamylcysteinyltransferase activity"/>
    <property type="evidence" value="ECO:0007669"/>
    <property type="project" value="UniProtKB-EC"/>
</dbReference>
<feature type="compositionally biased region" description="Polar residues" evidence="5">
    <location>
        <begin position="67"/>
        <end position="78"/>
    </location>
</feature>
<feature type="domain" description="Peptidase C83" evidence="6">
    <location>
        <begin position="153"/>
        <end position="375"/>
    </location>
</feature>
<dbReference type="InterPro" id="IPR007719">
    <property type="entry name" value="PCS_N"/>
</dbReference>
<dbReference type="Proteomes" id="UP000193411">
    <property type="component" value="Unassembled WGS sequence"/>
</dbReference>
<evidence type="ECO:0000256" key="4">
    <source>
        <dbReference type="ARBA" id="ARBA00022723"/>
    </source>
</evidence>
<reference evidence="7 8" key="1">
    <citation type="submission" date="2016-07" db="EMBL/GenBank/DDBJ databases">
        <title>Pervasive Adenine N6-methylation of Active Genes in Fungi.</title>
        <authorList>
            <consortium name="DOE Joint Genome Institute"/>
            <person name="Mondo S.J."/>
            <person name="Dannebaum R.O."/>
            <person name="Kuo R.C."/>
            <person name="Labutti K."/>
            <person name="Haridas S."/>
            <person name="Kuo A."/>
            <person name="Salamov A."/>
            <person name="Ahrendt S.R."/>
            <person name="Lipzen A."/>
            <person name="Sullivan W."/>
            <person name="Andreopoulos W.B."/>
            <person name="Clum A."/>
            <person name="Lindquist E."/>
            <person name="Daum C."/>
            <person name="Ramamoorthy G.K."/>
            <person name="Gryganskyi A."/>
            <person name="Culley D."/>
            <person name="Magnuson J.K."/>
            <person name="James T.Y."/>
            <person name="O'Malley M.A."/>
            <person name="Stajich J.E."/>
            <person name="Spatafora J.W."/>
            <person name="Visel A."/>
            <person name="Grigoriev I.V."/>
        </authorList>
    </citation>
    <scope>NUCLEOTIDE SEQUENCE [LARGE SCALE GENOMIC DNA]</scope>
    <source>
        <strain evidence="7 8">PL171</strain>
    </source>
</reference>
<dbReference type="Pfam" id="PF05023">
    <property type="entry name" value="Phytochelatin"/>
    <property type="match status" value="1"/>
</dbReference>
<comment type="caution">
    <text evidence="7">The sequence shown here is derived from an EMBL/GenBank/DDBJ whole genome shotgun (WGS) entry which is preliminary data.</text>
</comment>
<evidence type="ECO:0000313" key="8">
    <source>
        <dbReference type="Proteomes" id="UP000193411"/>
    </source>
</evidence>
<feature type="compositionally biased region" description="Low complexity" evidence="5">
    <location>
        <begin position="538"/>
        <end position="557"/>
    </location>
</feature>
<dbReference type="OrthoDB" id="448954at2759"/>
<dbReference type="PROSITE" id="PS51443">
    <property type="entry name" value="PCS"/>
    <property type="match status" value="1"/>
</dbReference>
<dbReference type="SUPFAM" id="SSF54001">
    <property type="entry name" value="Cysteine proteinases"/>
    <property type="match status" value="1"/>
</dbReference>
<organism evidence="7 8">
    <name type="scientific">Catenaria anguillulae PL171</name>
    <dbReference type="NCBI Taxonomy" id="765915"/>
    <lineage>
        <taxon>Eukaryota</taxon>
        <taxon>Fungi</taxon>
        <taxon>Fungi incertae sedis</taxon>
        <taxon>Blastocladiomycota</taxon>
        <taxon>Blastocladiomycetes</taxon>
        <taxon>Blastocladiales</taxon>
        <taxon>Catenariaceae</taxon>
        <taxon>Catenaria</taxon>
    </lineage>
</organism>
<name>A0A1Y2HLZ6_9FUNG</name>
<proteinExistence type="predicted"/>
<dbReference type="PANTHER" id="PTHR33447">
    <property type="entry name" value="GLUTATHIONE GAMMA-GLUTAMYLCYSTEINYLTRANSFERASE"/>
    <property type="match status" value="1"/>
</dbReference>
<keyword evidence="2" id="KW-0104">Cadmium</keyword>
<evidence type="ECO:0000256" key="3">
    <source>
        <dbReference type="ARBA" id="ARBA00022679"/>
    </source>
</evidence>
<evidence type="ECO:0000256" key="1">
    <source>
        <dbReference type="ARBA" id="ARBA00012468"/>
    </source>
</evidence>
<evidence type="ECO:0000313" key="7">
    <source>
        <dbReference type="EMBL" id="ORZ34112.1"/>
    </source>
</evidence>
<dbReference type="InterPro" id="IPR038156">
    <property type="entry name" value="PCS_N_sf"/>
</dbReference>
<dbReference type="FunFam" id="3.90.70.30:FF:000001">
    <property type="entry name" value="Glutathione gamma-glutamylcysteinyltransferase 1"/>
    <property type="match status" value="1"/>
</dbReference>
<feature type="region of interest" description="Disordered" evidence="5">
    <location>
        <begin position="538"/>
        <end position="560"/>
    </location>
</feature>
<dbReference type="Gene3D" id="3.90.70.30">
    <property type="entry name" value="Phytochelatin synthase, N-terminal domain"/>
    <property type="match status" value="1"/>
</dbReference>
<feature type="region of interest" description="Disordered" evidence="5">
    <location>
        <begin position="67"/>
        <end position="131"/>
    </location>
</feature>
<dbReference type="GO" id="GO:0046938">
    <property type="term" value="P:phytochelatin biosynthetic process"/>
    <property type="evidence" value="ECO:0007669"/>
    <property type="project" value="InterPro"/>
</dbReference>
<evidence type="ECO:0000259" key="6">
    <source>
        <dbReference type="PROSITE" id="PS51443"/>
    </source>
</evidence>
<evidence type="ECO:0000256" key="5">
    <source>
        <dbReference type="SAM" id="MobiDB-lite"/>
    </source>
</evidence>
<dbReference type="InterPro" id="IPR040409">
    <property type="entry name" value="PCS-like"/>
</dbReference>
<accession>A0A1Y2HLZ6</accession>
<dbReference type="EC" id="2.3.2.15" evidence="1"/>
<keyword evidence="3" id="KW-0808">Transferase</keyword>
<keyword evidence="8" id="KW-1185">Reference proteome</keyword>
<dbReference type="GO" id="GO:0010038">
    <property type="term" value="P:response to metal ion"/>
    <property type="evidence" value="ECO:0007669"/>
    <property type="project" value="InterPro"/>
</dbReference>
<evidence type="ECO:0000256" key="2">
    <source>
        <dbReference type="ARBA" id="ARBA00022539"/>
    </source>
</evidence>
<gene>
    <name evidence="7" type="ORF">BCR44DRAFT_34576</name>
</gene>
<keyword evidence="4" id="KW-0479">Metal-binding</keyword>